<dbReference type="OrthoDB" id="10032694at2759"/>
<name>A0A8S4Q8A7_OWEFU</name>
<keyword evidence="2" id="KW-1185">Reference proteome</keyword>
<organism evidence="1 2">
    <name type="scientific">Owenia fusiformis</name>
    <name type="common">Polychaete worm</name>
    <dbReference type="NCBI Taxonomy" id="6347"/>
    <lineage>
        <taxon>Eukaryota</taxon>
        <taxon>Metazoa</taxon>
        <taxon>Spiralia</taxon>
        <taxon>Lophotrochozoa</taxon>
        <taxon>Annelida</taxon>
        <taxon>Polychaeta</taxon>
        <taxon>Sedentaria</taxon>
        <taxon>Canalipalpata</taxon>
        <taxon>Sabellida</taxon>
        <taxon>Oweniida</taxon>
        <taxon>Oweniidae</taxon>
        <taxon>Owenia</taxon>
    </lineage>
</organism>
<dbReference type="Proteomes" id="UP000749559">
    <property type="component" value="Unassembled WGS sequence"/>
</dbReference>
<accession>A0A8S4Q8A7</accession>
<dbReference type="AlphaFoldDB" id="A0A8S4Q8A7"/>
<protein>
    <submittedName>
        <fullName evidence="1">Uncharacterized protein</fullName>
    </submittedName>
</protein>
<reference evidence="1" key="1">
    <citation type="submission" date="2022-03" db="EMBL/GenBank/DDBJ databases">
        <authorList>
            <person name="Martin C."/>
        </authorList>
    </citation>
    <scope>NUCLEOTIDE SEQUENCE</scope>
</reference>
<evidence type="ECO:0000313" key="2">
    <source>
        <dbReference type="Proteomes" id="UP000749559"/>
    </source>
</evidence>
<gene>
    <name evidence="1" type="ORF">OFUS_LOCUS25900</name>
</gene>
<sequence>MSNTQQASVSSYFHNQDEHQRALESLCRLCSSKRKSSKQNVKARSCILIQSELSKICPSIKLDEDEPLYHPSKVCEKCYRLIKDLNRRKRQIPLETLTLYSNVNKKWIENDSEKCWTCEVHQSANPFQKSRKRSFETSLNEEDFARDISMSHSTPKKRCNVISDNDASTCMTPGRGRDATIRDILQKPSDQPLSVLEDKLLTSLVKRKLNHSRKKEELHCKTGGKVIILYIKNN</sequence>
<dbReference type="EMBL" id="CAIIXF020000012">
    <property type="protein sequence ID" value="CAH1802190.1"/>
    <property type="molecule type" value="Genomic_DNA"/>
</dbReference>
<comment type="caution">
    <text evidence="1">The sequence shown here is derived from an EMBL/GenBank/DDBJ whole genome shotgun (WGS) entry which is preliminary data.</text>
</comment>
<proteinExistence type="predicted"/>
<evidence type="ECO:0000313" key="1">
    <source>
        <dbReference type="EMBL" id="CAH1802190.1"/>
    </source>
</evidence>